<evidence type="ECO:0000313" key="2">
    <source>
        <dbReference type="Proteomes" id="UP000092462"/>
    </source>
</evidence>
<dbReference type="InterPro" id="IPR012464">
    <property type="entry name" value="DUF1676"/>
</dbReference>
<sequence>MCLKQCSIVFVVCYLLSAVSATPLPHHKDTSIVGKMTWSCVNNATCIDGVAKDIVGRLSRKESVDFGVLKVVPLERKPLVEGRSSNFMNFLSGNALRIPLGPVVFSIQRSEDYSGYLEVSLLRKGGDEEGRHRHKHRPMRLFIPSFLAFNAVGWMMLAVTSVALLTFKAFALSKIAFLVAAAMTMRRVMGHNTIDHPEYLPYNGYEIDSPLSGAVASGSEFLPYHISPDLQAFQQQQQQLNQQNPLAAESNIVAAVESANNATSQLVPQLGGGLAKIKRQDLSALRRKPMYYTYVAQRSPIYTYRSP</sequence>
<accession>A0A1B0D113</accession>
<dbReference type="EnsemblMetazoa" id="PPAI001037-RA">
    <property type="protein sequence ID" value="PPAI001037-PA"/>
    <property type="gene ID" value="PPAI001037"/>
</dbReference>
<dbReference type="Pfam" id="PF07898">
    <property type="entry name" value="DUF1676"/>
    <property type="match status" value="1"/>
</dbReference>
<dbReference type="GO" id="GO:0016020">
    <property type="term" value="C:membrane"/>
    <property type="evidence" value="ECO:0007669"/>
    <property type="project" value="TreeGrafter"/>
</dbReference>
<dbReference type="RefSeq" id="XP_055698537.1">
    <property type="nucleotide sequence ID" value="XM_055842562.1"/>
</dbReference>
<dbReference type="VEuPathDB" id="VectorBase:PPAPM1_008275"/>
<dbReference type="VEuPathDB" id="VectorBase:PPAI001037"/>
<dbReference type="PANTHER" id="PTHR21879:SF21">
    <property type="entry name" value="OSIRIS 4, ISOFORM B"/>
    <property type="match status" value="1"/>
</dbReference>
<reference evidence="1" key="1">
    <citation type="submission" date="2022-08" db="UniProtKB">
        <authorList>
            <consortium name="EnsemblMetazoa"/>
        </authorList>
    </citation>
    <scope>IDENTIFICATION</scope>
    <source>
        <strain evidence="1">Israel</strain>
    </source>
</reference>
<organism evidence="1 2">
    <name type="scientific">Phlebotomus papatasi</name>
    <name type="common">Sandfly</name>
    <dbReference type="NCBI Taxonomy" id="29031"/>
    <lineage>
        <taxon>Eukaryota</taxon>
        <taxon>Metazoa</taxon>
        <taxon>Ecdysozoa</taxon>
        <taxon>Arthropoda</taxon>
        <taxon>Hexapoda</taxon>
        <taxon>Insecta</taxon>
        <taxon>Pterygota</taxon>
        <taxon>Neoptera</taxon>
        <taxon>Endopterygota</taxon>
        <taxon>Diptera</taxon>
        <taxon>Nematocera</taxon>
        <taxon>Psychodoidea</taxon>
        <taxon>Psychodidae</taxon>
        <taxon>Phlebotomus</taxon>
        <taxon>Phlebotomus</taxon>
    </lineage>
</organism>
<dbReference type="AlphaFoldDB" id="A0A1B0D113"/>
<proteinExistence type="predicted"/>
<keyword evidence="2" id="KW-1185">Reference proteome</keyword>
<dbReference type="Proteomes" id="UP000092462">
    <property type="component" value="Unassembled WGS sequence"/>
</dbReference>
<name>A0A1B0D113_PHLPP</name>
<evidence type="ECO:0000313" key="1">
    <source>
        <dbReference type="EnsemblMetazoa" id="PPAI001037-PA"/>
    </source>
</evidence>
<protein>
    <submittedName>
        <fullName evidence="1">Uncharacterized protein</fullName>
    </submittedName>
</protein>
<dbReference type="PANTHER" id="PTHR21879">
    <property type="entry name" value="FI03362P-RELATED-RELATED"/>
    <property type="match status" value="1"/>
</dbReference>
<dbReference type="EMBL" id="AJVK01021821">
    <property type="status" value="NOT_ANNOTATED_CDS"/>
    <property type="molecule type" value="Genomic_DNA"/>
</dbReference>
<dbReference type="KEGG" id="ppap:129798998"/>
<dbReference type="OrthoDB" id="8194504at2759"/>
<dbReference type="GeneID" id="129798998"/>